<dbReference type="Proteomes" id="UP000186851">
    <property type="component" value="Chromosome"/>
</dbReference>
<reference evidence="2" key="2">
    <citation type="journal article" date="2022" name="Nat. Microbiol.">
        <title>A closed Candidatus Odinarchaeum chromosome exposes Asgard archaeal viruses.</title>
        <authorList>
            <person name="Tamarit D."/>
            <person name="Caceres E.F."/>
            <person name="Krupovic M."/>
            <person name="Nijland R."/>
            <person name="Eme L."/>
            <person name="Robinson N.P."/>
            <person name="Ettema T.J.G."/>
        </authorList>
    </citation>
    <scope>NUCLEOTIDE SEQUENCE</scope>
    <source>
        <strain evidence="2">LCB_4</strain>
    </source>
</reference>
<gene>
    <name evidence="2" type="ORF">OdinLCB4_000945</name>
</gene>
<feature type="transmembrane region" description="Helical" evidence="1">
    <location>
        <begin position="315"/>
        <end position="331"/>
    </location>
</feature>
<feature type="transmembrane region" description="Helical" evidence="1">
    <location>
        <begin position="343"/>
        <end position="359"/>
    </location>
</feature>
<keyword evidence="1" id="KW-0812">Transmembrane</keyword>
<evidence type="ECO:0000313" key="2">
    <source>
        <dbReference type="EMBL" id="WEU40526.1"/>
    </source>
</evidence>
<feature type="transmembrane region" description="Helical" evidence="1">
    <location>
        <begin position="157"/>
        <end position="184"/>
    </location>
</feature>
<reference evidence="2" key="1">
    <citation type="journal article" date="2017" name="Nature">
        <title>Asgard archaea illuminate the origin of eukaryotic cellular complexity.</title>
        <authorList>
            <person name="Zaremba-Niedzwiedzka K."/>
            <person name="Caceres E.F."/>
            <person name="Saw J.H."/>
            <person name="Backstrom D."/>
            <person name="Juzokaite L."/>
            <person name="Vancaester E."/>
            <person name="Seitz K.W."/>
            <person name="Anantharaman K."/>
            <person name="Starnawski P."/>
            <person name="Kjeldsen K.U."/>
            <person name="Scott M.B."/>
            <person name="Nunoura T."/>
            <person name="Banfield J.F."/>
            <person name="Schramm A."/>
            <person name="Baker B.J."/>
            <person name="Spang A."/>
            <person name="Ettema T.J.G."/>
        </authorList>
    </citation>
    <scope>NUCLEOTIDE SEQUENCE</scope>
    <source>
        <strain evidence="2">LCB_4</strain>
    </source>
</reference>
<organism evidence="2 3">
    <name type="scientific">Odinarchaeota yellowstonii (strain LCB_4)</name>
    <dbReference type="NCBI Taxonomy" id="1841599"/>
    <lineage>
        <taxon>Archaea</taxon>
        <taxon>Promethearchaeati</taxon>
        <taxon>Candidatus Odinarchaeota</taxon>
        <taxon>Candidatus Odinarchaeia</taxon>
        <taxon>Candidatus Odinarchaeales</taxon>
        <taxon>Candidatus Odinarchaeaceae</taxon>
        <taxon>Candidatus Odinarchaeum</taxon>
    </lineage>
</organism>
<proteinExistence type="predicted"/>
<dbReference type="KEGG" id="oyw:OdinLCB4_000945"/>
<sequence length="488" mass="55123">MVCLWLSLIGFRIIPEVLAGGFPIGFDTVTYYAPFIRGVQTLGFNSLLRVLFSQTAPLIYFILFPLGLAGVPPILLTKIVSPIIFGFMGLVVFTVLKDVLKISRGEAVLLAFFMCVNFMVLRFSWDMWRNSLGLIFYLLCLRALTFFDLNRRGGFKLLLFSLLSAASSELTAVLVAATMCLGGLHKLIKIRRLTSFTVILFIIGGLCGMLIVYYLHILQVFTPTPPDYPSEFIGGAVGFASFPYNYIGAGGWYGFENYSEAVLTPIILFLFISAPILPLLFKQKFECKWVNIFLLTCLIGSVSIIIFPYAAIPVWHRWMFMLVFPLLFYASKKLSSLGKRLKYGYFTLILVFGLGYAVLPPSTPFPYYSISSITYKYIPTSMLQNSISLEDSPSVITVLNWLDTYGFSNSCLMAYEPFMGWSRLYLQGDITIIPYDLSTSMLDLGLEYYDNVYVIWWIRGTGWYDWTPPPSLIEVFSSGDIAVYIYSP</sequence>
<accession>A0AAF0IBL5</accession>
<evidence type="ECO:0000256" key="1">
    <source>
        <dbReference type="SAM" id="Phobius"/>
    </source>
</evidence>
<dbReference type="EMBL" id="CP091871">
    <property type="protein sequence ID" value="WEU40526.1"/>
    <property type="molecule type" value="Genomic_DNA"/>
</dbReference>
<keyword evidence="1" id="KW-1133">Transmembrane helix</keyword>
<feature type="transmembrane region" description="Helical" evidence="1">
    <location>
        <begin position="261"/>
        <end position="280"/>
    </location>
</feature>
<feature type="transmembrane region" description="Helical" evidence="1">
    <location>
        <begin position="196"/>
        <end position="215"/>
    </location>
</feature>
<keyword evidence="1" id="KW-0472">Membrane</keyword>
<protein>
    <submittedName>
        <fullName evidence="2">Uncharacterized protein</fullName>
    </submittedName>
</protein>
<feature type="transmembrane region" description="Helical" evidence="1">
    <location>
        <begin position="58"/>
        <end position="76"/>
    </location>
</feature>
<feature type="transmembrane region" description="Helical" evidence="1">
    <location>
        <begin position="107"/>
        <end position="125"/>
    </location>
</feature>
<feature type="transmembrane region" description="Helical" evidence="1">
    <location>
        <begin position="82"/>
        <end position="100"/>
    </location>
</feature>
<name>A0AAF0IBL5_ODILC</name>
<dbReference type="AlphaFoldDB" id="A0AAF0IBL5"/>
<evidence type="ECO:0000313" key="3">
    <source>
        <dbReference type="Proteomes" id="UP000186851"/>
    </source>
</evidence>
<feature type="transmembrane region" description="Helical" evidence="1">
    <location>
        <begin position="131"/>
        <end position="150"/>
    </location>
</feature>
<feature type="transmembrane region" description="Helical" evidence="1">
    <location>
        <begin position="292"/>
        <end position="309"/>
    </location>
</feature>